<proteinExistence type="predicted"/>
<dbReference type="AlphaFoldDB" id="A0A1F5WGT2"/>
<protein>
    <submittedName>
        <fullName evidence="1">Uncharacterized protein</fullName>
    </submittedName>
</protein>
<comment type="caution">
    <text evidence="1">The sequence shown here is derived from an EMBL/GenBank/DDBJ whole genome shotgun (WGS) entry which is preliminary data.</text>
</comment>
<reference evidence="1 2" key="1">
    <citation type="journal article" date="2016" name="Nat. Commun.">
        <title>Thousands of microbial genomes shed light on interconnected biogeochemical processes in an aquifer system.</title>
        <authorList>
            <person name="Anantharaman K."/>
            <person name="Brown C.T."/>
            <person name="Hug L.A."/>
            <person name="Sharon I."/>
            <person name="Castelle C.J."/>
            <person name="Probst A.J."/>
            <person name="Thomas B.C."/>
            <person name="Singh A."/>
            <person name="Wilkins M.J."/>
            <person name="Karaoz U."/>
            <person name="Brodie E.L."/>
            <person name="Williams K.H."/>
            <person name="Hubbard S.S."/>
            <person name="Banfield J.F."/>
        </authorList>
    </citation>
    <scope>NUCLEOTIDE SEQUENCE [LARGE SCALE GENOMIC DNA]</scope>
</reference>
<sequence length="300" mass="34451">MAETYTSFADMADAQQQKRLAKQRALQQQNQERFKEILSGQFEAFDTVRRWPLLQSTTKGIRALRFYRAPEMGDSLNIEIYYRDKNKKQSRELGSISKGGVFSMRLPKTLQHVDRDLLFSEILEDIDRLHPSVWVPLDSDIVVREETGKAKEGGNGNGGEEVTVDPRRIEFLRKQPDFLAGGIGGKKLNGYLAFLFRDMVVLDNQNIGNAAFVQKIENPLSDKEVTDAKTRSGRIHLIQNYIMPLIGRTRRELVAAGAERVVHKPHNEWVVQMIEKLNEVSPHADREVLLEEHRRNRSEK</sequence>
<evidence type="ECO:0000313" key="2">
    <source>
        <dbReference type="Proteomes" id="UP000178406"/>
    </source>
</evidence>
<organism evidence="1 2">
    <name type="scientific">Candidatus Giovannonibacteria bacterium RIFCSPHIGHO2_02_FULL_46_20</name>
    <dbReference type="NCBI Taxonomy" id="1798338"/>
    <lineage>
        <taxon>Bacteria</taxon>
        <taxon>Candidatus Giovannoniibacteriota</taxon>
    </lineage>
</organism>
<evidence type="ECO:0000313" key="1">
    <source>
        <dbReference type="EMBL" id="OGF74825.1"/>
    </source>
</evidence>
<dbReference type="Proteomes" id="UP000178406">
    <property type="component" value="Unassembled WGS sequence"/>
</dbReference>
<name>A0A1F5WGT2_9BACT</name>
<dbReference type="EMBL" id="MFHQ01000003">
    <property type="protein sequence ID" value="OGF74825.1"/>
    <property type="molecule type" value="Genomic_DNA"/>
</dbReference>
<accession>A0A1F5WGT2</accession>
<gene>
    <name evidence="1" type="ORF">A3J56_02600</name>
</gene>